<comment type="caution">
    <text evidence="1">The sequence shown here is derived from an EMBL/GenBank/DDBJ whole genome shotgun (WGS) entry which is preliminary data.</text>
</comment>
<proteinExistence type="predicted"/>
<gene>
    <name evidence="1" type="ORF">L3Q82_019951</name>
</gene>
<dbReference type="EMBL" id="CM041553">
    <property type="protein sequence ID" value="KAI3353433.1"/>
    <property type="molecule type" value="Genomic_DNA"/>
</dbReference>
<reference evidence="1" key="1">
    <citation type="submission" date="2022-04" db="EMBL/GenBank/DDBJ databases">
        <title>Jade perch genome.</title>
        <authorList>
            <person name="Chao B."/>
        </authorList>
    </citation>
    <scope>NUCLEOTIDE SEQUENCE</scope>
    <source>
        <strain evidence="1">CB-2022</strain>
    </source>
</reference>
<protein>
    <submittedName>
        <fullName evidence="1">Uncharacterized protein</fullName>
    </submittedName>
</protein>
<evidence type="ECO:0000313" key="2">
    <source>
        <dbReference type="Proteomes" id="UP000831701"/>
    </source>
</evidence>
<name>A0ACB8VCY4_9TELE</name>
<evidence type="ECO:0000313" key="1">
    <source>
        <dbReference type="EMBL" id="KAI3353433.1"/>
    </source>
</evidence>
<sequence length="120" mass="13474">MRDRDRVIDSLVTREELRVEPLLLCIERSDEVALDACLGRCSRHVPPGGGPGEDPGHSLERLCLSAGLGTPRVPPGEELKEVSGVREVWASLLRLLPPRDNPVLDKWRKMDGWIFSTYYV</sequence>
<accession>A0ACB8VCY4</accession>
<keyword evidence="2" id="KW-1185">Reference proteome</keyword>
<dbReference type="Proteomes" id="UP000831701">
    <property type="component" value="Chromosome 23"/>
</dbReference>
<feature type="non-terminal residue" evidence="1">
    <location>
        <position position="120"/>
    </location>
</feature>
<organism evidence="1 2">
    <name type="scientific">Scortum barcoo</name>
    <name type="common">barcoo grunter</name>
    <dbReference type="NCBI Taxonomy" id="214431"/>
    <lineage>
        <taxon>Eukaryota</taxon>
        <taxon>Metazoa</taxon>
        <taxon>Chordata</taxon>
        <taxon>Craniata</taxon>
        <taxon>Vertebrata</taxon>
        <taxon>Euteleostomi</taxon>
        <taxon>Actinopterygii</taxon>
        <taxon>Neopterygii</taxon>
        <taxon>Teleostei</taxon>
        <taxon>Neoteleostei</taxon>
        <taxon>Acanthomorphata</taxon>
        <taxon>Eupercaria</taxon>
        <taxon>Centrarchiformes</taxon>
        <taxon>Terapontoidei</taxon>
        <taxon>Terapontidae</taxon>
        <taxon>Scortum</taxon>
    </lineage>
</organism>